<name>A0A4C1TPW1_EUMVA</name>
<evidence type="ECO:0000313" key="3">
    <source>
        <dbReference type="Proteomes" id="UP000299102"/>
    </source>
</evidence>
<sequence length="255" mass="28025">MRARRLNAAPDWQIIRERLEAGSESDTSSSCDTVKKFEEITRRFRKSIKNDSGGRSRAACDALKSLDFIVMQMPRLSSKTELACRFLSPRAQASDLHRMVNHKKVHTDASKYVPFRFPIFTSLPPAGKNWSEKENRQSKQKSARNTTNINSHSVGERGGRGGRPSGRSDSASRLGAPPTRHGASRCTTIARARRGRSATGPAPAAGGRRVRHTCSPKLSEKVGRARNFRPFAGDFIRTIPAAESRGSVRSPSAAP</sequence>
<dbReference type="EMBL" id="BGZK01000076">
    <property type="protein sequence ID" value="GBP16013.1"/>
    <property type="molecule type" value="Genomic_DNA"/>
</dbReference>
<dbReference type="Proteomes" id="UP000299102">
    <property type="component" value="Unassembled WGS sequence"/>
</dbReference>
<protein>
    <submittedName>
        <fullName evidence="2">Uncharacterized protein</fullName>
    </submittedName>
</protein>
<feature type="region of interest" description="Disordered" evidence="1">
    <location>
        <begin position="124"/>
        <end position="215"/>
    </location>
</feature>
<gene>
    <name evidence="2" type="ORF">EVAR_94358_1</name>
</gene>
<accession>A0A4C1TPW1</accession>
<keyword evidence="3" id="KW-1185">Reference proteome</keyword>
<organism evidence="2 3">
    <name type="scientific">Eumeta variegata</name>
    <name type="common">Bagworm moth</name>
    <name type="synonym">Eumeta japonica</name>
    <dbReference type="NCBI Taxonomy" id="151549"/>
    <lineage>
        <taxon>Eukaryota</taxon>
        <taxon>Metazoa</taxon>
        <taxon>Ecdysozoa</taxon>
        <taxon>Arthropoda</taxon>
        <taxon>Hexapoda</taxon>
        <taxon>Insecta</taxon>
        <taxon>Pterygota</taxon>
        <taxon>Neoptera</taxon>
        <taxon>Endopterygota</taxon>
        <taxon>Lepidoptera</taxon>
        <taxon>Glossata</taxon>
        <taxon>Ditrysia</taxon>
        <taxon>Tineoidea</taxon>
        <taxon>Psychidae</taxon>
        <taxon>Oiketicinae</taxon>
        <taxon>Eumeta</taxon>
    </lineage>
</organism>
<evidence type="ECO:0000313" key="2">
    <source>
        <dbReference type="EMBL" id="GBP16013.1"/>
    </source>
</evidence>
<comment type="caution">
    <text evidence="2">The sequence shown here is derived from an EMBL/GenBank/DDBJ whole genome shotgun (WGS) entry which is preliminary data.</text>
</comment>
<dbReference type="AlphaFoldDB" id="A0A4C1TPW1"/>
<proteinExistence type="predicted"/>
<reference evidence="2 3" key="1">
    <citation type="journal article" date="2019" name="Commun. Biol.">
        <title>The bagworm genome reveals a unique fibroin gene that provides high tensile strength.</title>
        <authorList>
            <person name="Kono N."/>
            <person name="Nakamura H."/>
            <person name="Ohtoshi R."/>
            <person name="Tomita M."/>
            <person name="Numata K."/>
            <person name="Arakawa K."/>
        </authorList>
    </citation>
    <scope>NUCLEOTIDE SEQUENCE [LARGE SCALE GENOMIC DNA]</scope>
</reference>
<feature type="compositionally biased region" description="Low complexity" evidence="1">
    <location>
        <begin position="197"/>
        <end position="207"/>
    </location>
</feature>
<evidence type="ECO:0000256" key="1">
    <source>
        <dbReference type="SAM" id="MobiDB-lite"/>
    </source>
</evidence>